<feature type="compositionally biased region" description="Basic and acidic residues" evidence="1">
    <location>
        <begin position="1"/>
        <end position="45"/>
    </location>
</feature>
<organism evidence="2 3">
    <name type="scientific">Rhizophagus irregularis</name>
    <dbReference type="NCBI Taxonomy" id="588596"/>
    <lineage>
        <taxon>Eukaryota</taxon>
        <taxon>Fungi</taxon>
        <taxon>Fungi incertae sedis</taxon>
        <taxon>Mucoromycota</taxon>
        <taxon>Glomeromycotina</taxon>
        <taxon>Glomeromycetes</taxon>
        <taxon>Glomerales</taxon>
        <taxon>Glomeraceae</taxon>
        <taxon>Rhizophagus</taxon>
    </lineage>
</organism>
<accession>A0A2N0R2B3</accession>
<evidence type="ECO:0000313" key="3">
    <source>
        <dbReference type="Proteomes" id="UP000232688"/>
    </source>
</evidence>
<reference evidence="2 3" key="1">
    <citation type="submission" date="2017-10" db="EMBL/GenBank/DDBJ databases">
        <title>Extensive intraspecific genome diversity in a model arbuscular mycorrhizal fungus.</title>
        <authorList>
            <person name="Chen E.C.H."/>
            <person name="Morin E."/>
            <person name="Baudet D."/>
            <person name="Noel J."/>
            <person name="Ndikumana S."/>
            <person name="Charron P."/>
            <person name="St-Onge C."/>
            <person name="Giorgi J."/>
            <person name="Grigoriev I.V."/>
            <person name="Roux C."/>
            <person name="Martin F.M."/>
            <person name="Corradi N."/>
        </authorList>
    </citation>
    <scope>NUCLEOTIDE SEQUENCE [LARGE SCALE GENOMIC DNA]</scope>
    <source>
        <strain evidence="2 3">A1</strain>
    </source>
</reference>
<comment type="caution">
    <text evidence="2">The sequence shown here is derived from an EMBL/GenBank/DDBJ whole genome shotgun (WGS) entry which is preliminary data.</text>
</comment>
<feature type="compositionally biased region" description="Basic and acidic residues" evidence="1">
    <location>
        <begin position="69"/>
        <end position="102"/>
    </location>
</feature>
<gene>
    <name evidence="2" type="ORF">RhiirA1_401399</name>
</gene>
<feature type="region of interest" description="Disordered" evidence="1">
    <location>
        <begin position="1"/>
        <end position="102"/>
    </location>
</feature>
<sequence length="102" mass="12037">MRTNQLHEIDVKKIDVEEGKGETKGKGENEREKEKRKGKDNEGKEQGNTQKYAPPTHKPIHNLHTTTHIPKERCKENGPKNKEKKRRNEEKTKKNKREDEKK</sequence>
<proteinExistence type="predicted"/>
<dbReference type="AlphaFoldDB" id="A0A2N0R2B3"/>
<dbReference type="Proteomes" id="UP000232688">
    <property type="component" value="Unassembled WGS sequence"/>
</dbReference>
<reference evidence="2 3" key="2">
    <citation type="submission" date="2017-10" db="EMBL/GenBank/DDBJ databases">
        <title>Genome analyses suggest a sexual origin of heterokaryosis in a supposedly ancient asexual fungus.</title>
        <authorList>
            <person name="Corradi N."/>
            <person name="Sedzielewska K."/>
            <person name="Noel J."/>
            <person name="Charron P."/>
            <person name="Farinelli L."/>
            <person name="Marton T."/>
            <person name="Kruger M."/>
            <person name="Pelin A."/>
            <person name="Brachmann A."/>
            <person name="Corradi N."/>
        </authorList>
    </citation>
    <scope>NUCLEOTIDE SEQUENCE [LARGE SCALE GENOMIC DNA]</scope>
    <source>
        <strain evidence="2 3">A1</strain>
    </source>
</reference>
<name>A0A2N0R2B3_9GLOM</name>
<evidence type="ECO:0000313" key="2">
    <source>
        <dbReference type="EMBL" id="PKC57448.1"/>
    </source>
</evidence>
<protein>
    <submittedName>
        <fullName evidence="2">Uncharacterized protein</fullName>
    </submittedName>
</protein>
<dbReference type="VEuPathDB" id="FungiDB:RhiirA1_401399"/>
<dbReference type="EMBL" id="LLXH01001822">
    <property type="protein sequence ID" value="PKC57448.1"/>
    <property type="molecule type" value="Genomic_DNA"/>
</dbReference>
<evidence type="ECO:0000256" key="1">
    <source>
        <dbReference type="SAM" id="MobiDB-lite"/>
    </source>
</evidence>